<dbReference type="InterPro" id="IPR024607">
    <property type="entry name" value="Sulfatase_CS"/>
</dbReference>
<dbReference type="PROSITE" id="PS00149">
    <property type="entry name" value="SULFATASE_2"/>
    <property type="match status" value="1"/>
</dbReference>
<keyword evidence="11" id="KW-1185">Reference proteome</keyword>
<dbReference type="CDD" id="cd16144">
    <property type="entry name" value="ARS_like"/>
    <property type="match status" value="1"/>
</dbReference>
<feature type="chain" id="PRO_5035287982" evidence="8">
    <location>
        <begin position="19"/>
        <end position="480"/>
    </location>
</feature>
<evidence type="ECO:0000256" key="1">
    <source>
        <dbReference type="ARBA" id="ARBA00001913"/>
    </source>
</evidence>
<sequence>MMKKLLTIITCLAGSLSAAERPNIVFLLVDDLGRMDLGCYGSTFHETPNIDQLAADGLRFENAYSSHPVCGPSRSAMVSGKFPARLGVTGIPGKIPAGNIIWPKVLQDAGYKTLFAGKWHMSGPDEVTKYGFDINIGGGSNGQPGQYFWPFHEGGRKSKGAYPGLEDCPEGSFLPDVLTDHCIEFIEANKDEPFLVYLSYYGVHTRLQAKEEYLQHFQSKVPEEFRDAHDYRVEQVDGGGEIVVSNSQSNAVFAGLLKSVDDSVGRLVDTLDRLEIRDNTLIIFTADQGGLSTRPNSKGTKGWPDHLPACSYPYRGGKGWIYDGGVRVPFIVNSPMFKGGKVIETATINTDIYPTVLDVAKLPAMPEQHVDGRSILPVLSGSGELADTQDFVWMFPIGHGSGHVSAVGMQRGEYKLIYRRGKQGVVIELYNTAEDIGERNNLAKQMPERVEAMLKTLKSHPGTGDFISAEPKSKGKKGKG</sequence>
<evidence type="ECO:0000259" key="9">
    <source>
        <dbReference type="Pfam" id="PF00884"/>
    </source>
</evidence>
<evidence type="ECO:0000256" key="2">
    <source>
        <dbReference type="ARBA" id="ARBA00008779"/>
    </source>
</evidence>
<dbReference type="Proteomes" id="UP000624703">
    <property type="component" value="Unassembled WGS sequence"/>
</dbReference>
<dbReference type="GO" id="GO:0004065">
    <property type="term" value="F:arylsulfatase activity"/>
    <property type="evidence" value="ECO:0007669"/>
    <property type="project" value="TreeGrafter"/>
</dbReference>
<name>A0A8J7MD40_9BACT</name>
<dbReference type="GO" id="GO:0046872">
    <property type="term" value="F:metal ion binding"/>
    <property type="evidence" value="ECO:0007669"/>
    <property type="project" value="UniProtKB-KW"/>
</dbReference>
<evidence type="ECO:0000256" key="4">
    <source>
        <dbReference type="ARBA" id="ARBA00022729"/>
    </source>
</evidence>
<dbReference type="AlphaFoldDB" id="A0A8J7MD40"/>
<dbReference type="PANTHER" id="PTHR42693:SF42">
    <property type="entry name" value="ARYLSULFATASE G"/>
    <property type="match status" value="1"/>
</dbReference>
<evidence type="ECO:0000256" key="5">
    <source>
        <dbReference type="ARBA" id="ARBA00022801"/>
    </source>
</evidence>
<feature type="region of interest" description="Disordered" evidence="7">
    <location>
        <begin position="459"/>
        <end position="480"/>
    </location>
</feature>
<proteinExistence type="inferred from homology"/>
<comment type="caution">
    <text evidence="10">The sequence shown here is derived from an EMBL/GenBank/DDBJ whole genome shotgun (WGS) entry which is preliminary data.</text>
</comment>
<protein>
    <submittedName>
        <fullName evidence="10">Sulfatase</fullName>
    </submittedName>
</protein>
<evidence type="ECO:0000256" key="7">
    <source>
        <dbReference type="SAM" id="MobiDB-lite"/>
    </source>
</evidence>
<accession>A0A8J7MD40</accession>
<feature type="signal peptide" evidence="8">
    <location>
        <begin position="1"/>
        <end position="18"/>
    </location>
</feature>
<organism evidence="10 11">
    <name type="scientific">Persicirhabdus sediminis</name>
    <dbReference type="NCBI Taxonomy" id="454144"/>
    <lineage>
        <taxon>Bacteria</taxon>
        <taxon>Pseudomonadati</taxon>
        <taxon>Verrucomicrobiota</taxon>
        <taxon>Verrucomicrobiia</taxon>
        <taxon>Verrucomicrobiales</taxon>
        <taxon>Verrucomicrobiaceae</taxon>
        <taxon>Persicirhabdus</taxon>
    </lineage>
</organism>
<dbReference type="PANTHER" id="PTHR42693">
    <property type="entry name" value="ARYLSULFATASE FAMILY MEMBER"/>
    <property type="match status" value="1"/>
</dbReference>
<dbReference type="Pfam" id="PF00884">
    <property type="entry name" value="Sulfatase"/>
    <property type="match status" value="1"/>
</dbReference>
<gene>
    <name evidence="10" type="ORF">JIN82_04035</name>
</gene>
<evidence type="ECO:0000313" key="11">
    <source>
        <dbReference type="Proteomes" id="UP000624703"/>
    </source>
</evidence>
<reference evidence="10" key="1">
    <citation type="submission" date="2021-01" db="EMBL/GenBank/DDBJ databases">
        <title>Modified the classification status of verrucomicrobia.</title>
        <authorList>
            <person name="Feng X."/>
        </authorList>
    </citation>
    <scope>NUCLEOTIDE SEQUENCE</scope>
    <source>
        <strain evidence="10">_KCTC 22039</strain>
    </source>
</reference>
<evidence type="ECO:0000256" key="3">
    <source>
        <dbReference type="ARBA" id="ARBA00022723"/>
    </source>
</evidence>
<dbReference type="InterPro" id="IPR050738">
    <property type="entry name" value="Sulfatase"/>
</dbReference>
<dbReference type="SUPFAM" id="SSF53649">
    <property type="entry name" value="Alkaline phosphatase-like"/>
    <property type="match status" value="1"/>
</dbReference>
<keyword evidence="4 8" id="KW-0732">Signal</keyword>
<keyword evidence="3" id="KW-0479">Metal-binding</keyword>
<evidence type="ECO:0000313" key="10">
    <source>
        <dbReference type="EMBL" id="MBK1790325.1"/>
    </source>
</evidence>
<comment type="cofactor">
    <cofactor evidence="1">
        <name>Ca(2+)</name>
        <dbReference type="ChEBI" id="CHEBI:29108"/>
    </cofactor>
</comment>
<dbReference type="RefSeq" id="WP_200310359.1">
    <property type="nucleotide sequence ID" value="NZ_JAENIM010000021.1"/>
</dbReference>
<dbReference type="Gene3D" id="3.30.1120.10">
    <property type="match status" value="1"/>
</dbReference>
<feature type="domain" description="Sulfatase N-terminal" evidence="9">
    <location>
        <begin position="22"/>
        <end position="360"/>
    </location>
</feature>
<dbReference type="InterPro" id="IPR017850">
    <property type="entry name" value="Alkaline_phosphatase_core_sf"/>
</dbReference>
<evidence type="ECO:0000256" key="6">
    <source>
        <dbReference type="ARBA" id="ARBA00022837"/>
    </source>
</evidence>
<evidence type="ECO:0000256" key="8">
    <source>
        <dbReference type="SAM" id="SignalP"/>
    </source>
</evidence>
<dbReference type="EMBL" id="JAENIM010000021">
    <property type="protein sequence ID" value="MBK1790325.1"/>
    <property type="molecule type" value="Genomic_DNA"/>
</dbReference>
<dbReference type="Gene3D" id="3.40.720.10">
    <property type="entry name" value="Alkaline Phosphatase, subunit A"/>
    <property type="match status" value="1"/>
</dbReference>
<keyword evidence="6" id="KW-0106">Calcium</keyword>
<dbReference type="InterPro" id="IPR000917">
    <property type="entry name" value="Sulfatase_N"/>
</dbReference>
<comment type="similarity">
    <text evidence="2">Belongs to the sulfatase family.</text>
</comment>
<keyword evidence="5" id="KW-0378">Hydrolase</keyword>